<evidence type="ECO:0000313" key="3">
    <source>
        <dbReference type="Proteomes" id="UP001175228"/>
    </source>
</evidence>
<name>A0AA39QH65_9AGAR</name>
<reference evidence="2" key="1">
    <citation type="submission" date="2023-06" db="EMBL/GenBank/DDBJ databases">
        <authorList>
            <consortium name="Lawrence Berkeley National Laboratory"/>
            <person name="Ahrendt S."/>
            <person name="Sahu N."/>
            <person name="Indic B."/>
            <person name="Wong-Bajracharya J."/>
            <person name="Merenyi Z."/>
            <person name="Ke H.-M."/>
            <person name="Monk M."/>
            <person name="Kocsube S."/>
            <person name="Drula E."/>
            <person name="Lipzen A."/>
            <person name="Balint B."/>
            <person name="Henrissat B."/>
            <person name="Andreopoulos B."/>
            <person name="Martin F.M."/>
            <person name="Harder C.B."/>
            <person name="Rigling D."/>
            <person name="Ford K.L."/>
            <person name="Foster G.D."/>
            <person name="Pangilinan J."/>
            <person name="Papanicolaou A."/>
            <person name="Barry K."/>
            <person name="LaButti K."/>
            <person name="Viragh M."/>
            <person name="Koriabine M."/>
            <person name="Yan M."/>
            <person name="Riley R."/>
            <person name="Champramary S."/>
            <person name="Plett K.L."/>
            <person name="Tsai I.J."/>
            <person name="Slot J."/>
            <person name="Sipos G."/>
            <person name="Plett J."/>
            <person name="Nagy L.G."/>
            <person name="Grigoriev I.V."/>
        </authorList>
    </citation>
    <scope>NUCLEOTIDE SEQUENCE</scope>
    <source>
        <strain evidence="2">HWK02</strain>
    </source>
</reference>
<comment type="caution">
    <text evidence="2">The sequence shown here is derived from an EMBL/GenBank/DDBJ whole genome shotgun (WGS) entry which is preliminary data.</text>
</comment>
<feature type="compositionally biased region" description="Basic and acidic residues" evidence="1">
    <location>
        <begin position="161"/>
        <end position="173"/>
    </location>
</feature>
<dbReference type="AlphaFoldDB" id="A0AA39QH65"/>
<gene>
    <name evidence="2" type="ORF">EDD18DRAFT_742344</name>
</gene>
<dbReference type="EMBL" id="JAUEPU010000006">
    <property type="protein sequence ID" value="KAK0501604.1"/>
    <property type="molecule type" value="Genomic_DNA"/>
</dbReference>
<protein>
    <submittedName>
        <fullName evidence="2">Uncharacterized protein</fullName>
    </submittedName>
</protein>
<keyword evidence="3" id="KW-1185">Reference proteome</keyword>
<dbReference type="Proteomes" id="UP001175228">
    <property type="component" value="Unassembled WGS sequence"/>
</dbReference>
<feature type="region of interest" description="Disordered" evidence="1">
    <location>
        <begin position="161"/>
        <end position="209"/>
    </location>
</feature>
<evidence type="ECO:0000256" key="1">
    <source>
        <dbReference type="SAM" id="MobiDB-lite"/>
    </source>
</evidence>
<proteinExistence type="predicted"/>
<organism evidence="2 3">
    <name type="scientific">Armillaria luteobubalina</name>
    <dbReference type="NCBI Taxonomy" id="153913"/>
    <lineage>
        <taxon>Eukaryota</taxon>
        <taxon>Fungi</taxon>
        <taxon>Dikarya</taxon>
        <taxon>Basidiomycota</taxon>
        <taxon>Agaricomycotina</taxon>
        <taxon>Agaricomycetes</taxon>
        <taxon>Agaricomycetidae</taxon>
        <taxon>Agaricales</taxon>
        <taxon>Marasmiineae</taxon>
        <taxon>Physalacriaceae</taxon>
        <taxon>Armillaria</taxon>
    </lineage>
</organism>
<accession>A0AA39QH65</accession>
<sequence>MPQSIRATLCESARKLGYVPVTVFEPLPGPEVVNVDAPQLNPIWFAPPGPPCPSKNTDMQELQKTKIRITRYRQRGKPREECEATQEEALVDMLAGTSLTSGPSYEQGKSVSSDFSSSLRGPDYGKRHDFICLEALIAEYLLTLSVPRCLSMDSTLTPKADTDLAQRSNTERGRKARRSVPYSRYQYCPALQQPDRSRGTRESSPMIFD</sequence>
<evidence type="ECO:0000313" key="2">
    <source>
        <dbReference type="EMBL" id="KAK0501604.1"/>
    </source>
</evidence>